<dbReference type="GO" id="GO:0004674">
    <property type="term" value="F:protein serine/threonine kinase activity"/>
    <property type="evidence" value="ECO:0007669"/>
    <property type="project" value="UniProtKB-KW"/>
</dbReference>
<proteinExistence type="predicted"/>
<dbReference type="Proteomes" id="UP000582837">
    <property type="component" value="Unassembled WGS sequence"/>
</dbReference>
<accession>A0A841GUE3</accession>
<keyword evidence="5" id="KW-0067">ATP-binding</keyword>
<sequence>MRRRSTYVPGDLVPLGRGAVVVDDFIAASGEAELYRAHVDDSEPVADLLPAATIVLKVYHHGAEANPSVLALWAEMRGKGVLRLLDYGVLEPSGRAYEVVEYAQGGSLSRRLPIRDVDQLSQVLEQTAEGLEALHQREIIHRDLKPDNLLCLDAAGHTVVLADFGVATVLGGRSLVISRAGFGTPEYMAPEQSTELYVDGAAKNALARSVDYYALGITLLVCWSGSSPFGPGPHTAAELLAIKQHGRVPIPDDLPERWRRLLRALLAVDPSRRLDYAGVRRWMRGEPIDVPETPSSVVYPPLVFRTERGEDVRVADPLQLATLLEQNPFVGRKFLYGKYVERAGWDAANPGLCAALTNLIEESYPRDQAAGLTAALYTLDPGRPYRAGESTVDTYAGLADHLAREAGTYRDALRDPTHRAWLYLASRPDPRVRDGMPARIEAFAAEPSTEATRSTALHRLILWLRALDGDRTLTFGGARLEAPVELLSLPDAVLTSALQALAAPSSLLSVWVEEMAPELGPILARWRATATRDASALPYALGFGVPVGPGEVRLPADAVSDHPEMAVALWEGPAQARDEVARYLETYHNTPLVQVAFEWLGTAPQADHVVSVVRYVAGELDDLLALRAASGRAAATPGTTLPVPSEADAVGALFAGVANDAAPDWAQLATLTEDEPWHLLVTEVIPVLLRALDEAEGRGRLAPEDRNTVLDALAAQVGATLDAPSRATPLRLYRLSAWMHAAATTPALASTHGTAGELMRCLDSVVERQYRQGYAEMGNAPAFLGPAAAAFRAIVPPFASATALSFAERFADEERAYATHAAAIHGSVTEERRLRREEIDSAESKALTSVRKAEGKVGPVADKRKAARREWRMVAAVVTGLVLLVLGAVSQGGLGIMISIALGIVTGLAVIRRFPRLTPQAAFGIGALGAIVIFPMLLTLGVIVGPVLLGVAFWRVSIALKLSQDAATAMEGVGLGNQQLREFKDKRKGLEERLTNRERAWALATRRTIALAPDVGAVDVQRVREEVAK</sequence>
<evidence type="ECO:0000256" key="6">
    <source>
        <dbReference type="SAM" id="Phobius"/>
    </source>
</evidence>
<evidence type="ECO:0000256" key="1">
    <source>
        <dbReference type="ARBA" id="ARBA00022527"/>
    </source>
</evidence>
<dbReference type="Gene3D" id="1.10.510.10">
    <property type="entry name" value="Transferase(Phosphotransferase) domain 1"/>
    <property type="match status" value="1"/>
</dbReference>
<evidence type="ECO:0000256" key="3">
    <source>
        <dbReference type="ARBA" id="ARBA00022741"/>
    </source>
</evidence>
<evidence type="ECO:0000313" key="9">
    <source>
        <dbReference type="Proteomes" id="UP000582837"/>
    </source>
</evidence>
<dbReference type="PROSITE" id="PS00108">
    <property type="entry name" value="PROTEIN_KINASE_ST"/>
    <property type="match status" value="1"/>
</dbReference>
<feature type="transmembrane region" description="Helical" evidence="6">
    <location>
        <begin position="923"/>
        <end position="954"/>
    </location>
</feature>
<evidence type="ECO:0000256" key="5">
    <source>
        <dbReference type="ARBA" id="ARBA00022840"/>
    </source>
</evidence>
<dbReference type="InterPro" id="IPR008271">
    <property type="entry name" value="Ser/Thr_kinase_AS"/>
</dbReference>
<evidence type="ECO:0000256" key="2">
    <source>
        <dbReference type="ARBA" id="ARBA00022679"/>
    </source>
</evidence>
<protein>
    <recommendedName>
        <fullName evidence="7">Protein kinase domain-containing protein</fullName>
    </recommendedName>
</protein>
<name>A0A841GUE3_9BACT</name>
<dbReference type="EMBL" id="JACHIA010000004">
    <property type="protein sequence ID" value="MBB6070379.1"/>
    <property type="molecule type" value="Genomic_DNA"/>
</dbReference>
<keyword evidence="6" id="KW-1133">Transmembrane helix</keyword>
<keyword evidence="6" id="KW-0812">Transmembrane</keyword>
<keyword evidence="4" id="KW-0418">Kinase</keyword>
<dbReference type="GO" id="GO:0005524">
    <property type="term" value="F:ATP binding"/>
    <property type="evidence" value="ECO:0007669"/>
    <property type="project" value="UniProtKB-KW"/>
</dbReference>
<keyword evidence="2" id="KW-0808">Transferase</keyword>
<keyword evidence="6" id="KW-0472">Membrane</keyword>
<keyword evidence="1" id="KW-0723">Serine/threonine-protein kinase</keyword>
<gene>
    <name evidence="8" type="ORF">HNQ61_001998</name>
</gene>
<dbReference type="PANTHER" id="PTHR24351">
    <property type="entry name" value="RIBOSOMAL PROTEIN S6 KINASE"/>
    <property type="match status" value="1"/>
</dbReference>
<dbReference type="PROSITE" id="PS50011">
    <property type="entry name" value="PROTEIN_KINASE_DOM"/>
    <property type="match status" value="1"/>
</dbReference>
<evidence type="ECO:0000313" key="8">
    <source>
        <dbReference type="EMBL" id="MBB6070379.1"/>
    </source>
</evidence>
<evidence type="ECO:0000259" key="7">
    <source>
        <dbReference type="PROSITE" id="PS50011"/>
    </source>
</evidence>
<feature type="domain" description="Protein kinase" evidence="7">
    <location>
        <begin position="20"/>
        <end position="283"/>
    </location>
</feature>
<dbReference type="InterPro" id="IPR000719">
    <property type="entry name" value="Prot_kinase_dom"/>
</dbReference>
<dbReference type="AlphaFoldDB" id="A0A841GUE3"/>
<keyword evidence="9" id="KW-1185">Reference proteome</keyword>
<dbReference type="InterPro" id="IPR011009">
    <property type="entry name" value="Kinase-like_dom_sf"/>
</dbReference>
<feature type="transmembrane region" description="Helical" evidence="6">
    <location>
        <begin position="894"/>
        <end position="911"/>
    </location>
</feature>
<dbReference type="SMART" id="SM00220">
    <property type="entry name" value="S_TKc"/>
    <property type="match status" value="1"/>
</dbReference>
<comment type="caution">
    <text evidence="8">The sequence shown here is derived from an EMBL/GenBank/DDBJ whole genome shotgun (WGS) entry which is preliminary data.</text>
</comment>
<dbReference type="SUPFAM" id="SSF56112">
    <property type="entry name" value="Protein kinase-like (PK-like)"/>
    <property type="match status" value="1"/>
</dbReference>
<dbReference type="Pfam" id="PF00069">
    <property type="entry name" value="Pkinase"/>
    <property type="match status" value="1"/>
</dbReference>
<keyword evidence="3" id="KW-0547">Nucleotide-binding</keyword>
<dbReference type="RefSeq" id="WP_170035765.1">
    <property type="nucleotide sequence ID" value="NZ_JABDTL010000001.1"/>
</dbReference>
<evidence type="ECO:0000256" key="4">
    <source>
        <dbReference type="ARBA" id="ARBA00022777"/>
    </source>
</evidence>
<reference evidence="8 9" key="1">
    <citation type="submission" date="2020-08" db="EMBL/GenBank/DDBJ databases">
        <title>Genomic Encyclopedia of Type Strains, Phase IV (KMG-IV): sequencing the most valuable type-strain genomes for metagenomic binning, comparative biology and taxonomic classification.</title>
        <authorList>
            <person name="Goeker M."/>
        </authorList>
    </citation>
    <scope>NUCLEOTIDE SEQUENCE [LARGE SCALE GENOMIC DNA]</scope>
    <source>
        <strain evidence="8 9">DSM 29007</strain>
    </source>
</reference>
<organism evidence="8 9">
    <name type="scientific">Longimicrobium terrae</name>
    <dbReference type="NCBI Taxonomy" id="1639882"/>
    <lineage>
        <taxon>Bacteria</taxon>
        <taxon>Pseudomonadati</taxon>
        <taxon>Gemmatimonadota</taxon>
        <taxon>Longimicrobiia</taxon>
        <taxon>Longimicrobiales</taxon>
        <taxon>Longimicrobiaceae</taxon>
        <taxon>Longimicrobium</taxon>
    </lineage>
</organism>